<feature type="region of interest" description="Disordered" evidence="1">
    <location>
        <begin position="92"/>
        <end position="126"/>
    </location>
</feature>
<dbReference type="RefSeq" id="WP_158204390.1">
    <property type="nucleotide sequence ID" value="NZ_WSZK01000015.1"/>
</dbReference>
<evidence type="ECO:0000313" key="4">
    <source>
        <dbReference type="Proteomes" id="UP000451471"/>
    </source>
</evidence>
<name>A0A6B0GM27_9EURY</name>
<reference evidence="3 4" key="1">
    <citation type="submission" date="2019-12" db="EMBL/GenBank/DDBJ databases">
        <title>Halocatena pleomorpha gen. nov. sp. nov., an extremely halophilic archaeon of family Halobacteriaceae isolated from saltpan soil.</title>
        <authorList>
            <person name="Pal Y."/>
            <person name="Verma A."/>
            <person name="Krishnamurthi S."/>
            <person name="Kumar P."/>
        </authorList>
    </citation>
    <scope>NUCLEOTIDE SEQUENCE [LARGE SCALE GENOMIC DNA]</scope>
    <source>
        <strain evidence="3 4">JCM 16495</strain>
    </source>
</reference>
<comment type="caution">
    <text evidence="3">The sequence shown here is derived from an EMBL/GenBank/DDBJ whole genome shotgun (WGS) entry which is preliminary data.</text>
</comment>
<dbReference type="OrthoDB" id="253186at2157"/>
<keyword evidence="4" id="KW-1185">Reference proteome</keyword>
<dbReference type="EMBL" id="WSZK01000015">
    <property type="protein sequence ID" value="MWG34747.1"/>
    <property type="molecule type" value="Genomic_DNA"/>
</dbReference>
<sequence>MRLSRAVGSAVGYCCVTLAALGVLYAALFVYQSAVPGLTAARTFGVMMGLGVALTGGLFGYTIRKKVSGQALPVDDDISTAFWGVADRTAPRSVSTDRRGREARATRSRRVLSGGAPTVPRSARLHPFDGVDVPDFDVGLRPGLPRLQHRS</sequence>
<evidence type="ECO:0000313" key="3">
    <source>
        <dbReference type="EMBL" id="MWG34747.1"/>
    </source>
</evidence>
<gene>
    <name evidence="3" type="ORF">GQS65_09635</name>
</gene>
<feature type="transmembrane region" description="Helical" evidence="2">
    <location>
        <begin position="7"/>
        <end position="31"/>
    </location>
</feature>
<evidence type="ECO:0000256" key="2">
    <source>
        <dbReference type="SAM" id="Phobius"/>
    </source>
</evidence>
<keyword evidence="2" id="KW-0812">Transmembrane</keyword>
<dbReference type="AlphaFoldDB" id="A0A6B0GM27"/>
<evidence type="ECO:0000256" key="1">
    <source>
        <dbReference type="SAM" id="MobiDB-lite"/>
    </source>
</evidence>
<feature type="compositionally biased region" description="Basic and acidic residues" evidence="1">
    <location>
        <begin position="95"/>
        <end position="105"/>
    </location>
</feature>
<protein>
    <submittedName>
        <fullName evidence="3">Uncharacterized protein</fullName>
    </submittedName>
</protein>
<keyword evidence="2" id="KW-1133">Transmembrane helix</keyword>
<dbReference type="Proteomes" id="UP000451471">
    <property type="component" value="Unassembled WGS sequence"/>
</dbReference>
<proteinExistence type="predicted"/>
<accession>A0A6B0GM27</accession>
<feature type="transmembrane region" description="Helical" evidence="2">
    <location>
        <begin position="43"/>
        <end position="63"/>
    </location>
</feature>
<organism evidence="3 4">
    <name type="scientific">Halomarina oriensis</name>
    <dbReference type="NCBI Taxonomy" id="671145"/>
    <lineage>
        <taxon>Archaea</taxon>
        <taxon>Methanobacteriati</taxon>
        <taxon>Methanobacteriota</taxon>
        <taxon>Stenosarchaea group</taxon>
        <taxon>Halobacteria</taxon>
        <taxon>Halobacteriales</taxon>
        <taxon>Natronomonadaceae</taxon>
        <taxon>Halomarina</taxon>
    </lineage>
</organism>
<keyword evidence="2" id="KW-0472">Membrane</keyword>